<evidence type="ECO:0000313" key="2">
    <source>
        <dbReference type="EMBL" id="MDQ0496937.1"/>
    </source>
</evidence>
<dbReference type="CDD" id="cd00093">
    <property type="entry name" value="HTH_XRE"/>
    <property type="match status" value="1"/>
</dbReference>
<evidence type="ECO:0000313" key="3">
    <source>
        <dbReference type="Proteomes" id="UP001242811"/>
    </source>
</evidence>
<dbReference type="RefSeq" id="WP_152381115.1">
    <property type="nucleotide sequence ID" value="NZ_CP045298.1"/>
</dbReference>
<feature type="domain" description="HTH cro/C1-type" evidence="1">
    <location>
        <begin position="11"/>
        <end position="65"/>
    </location>
</feature>
<dbReference type="Gene3D" id="1.10.260.40">
    <property type="entry name" value="lambda repressor-like DNA-binding domains"/>
    <property type="match status" value="1"/>
</dbReference>
<dbReference type="Pfam" id="PF01381">
    <property type="entry name" value="HTH_3"/>
    <property type="match status" value="1"/>
</dbReference>
<accession>A0ABU0L6L5</accession>
<name>A0ABU0L6L5_9BACL</name>
<dbReference type="InterPro" id="IPR001387">
    <property type="entry name" value="Cro/C1-type_HTH"/>
</dbReference>
<comment type="caution">
    <text evidence="2">The sequence shown here is derived from an EMBL/GenBank/DDBJ whole genome shotgun (WGS) entry which is preliminary data.</text>
</comment>
<dbReference type="EMBL" id="JAUSWA010000047">
    <property type="protein sequence ID" value="MDQ0496937.1"/>
    <property type="molecule type" value="Genomic_DNA"/>
</dbReference>
<dbReference type="SUPFAM" id="SSF47413">
    <property type="entry name" value="lambda repressor-like DNA-binding domains"/>
    <property type="match status" value="1"/>
</dbReference>
<sequence>MKITPTIRTEIEKYLKQKGLSMTEFGHIIGLNVGTISGIVTGNRSLSINQLDRITIGMNLPADYFYEQFVEECIIEVPLNWRRVKPFLHRCIELGRLDCLQHAVSMFLDDPIYSLSLFRLAEDLFHKGYRDTAAYLYENVAESERKQHSERLAICQYRLFTIRVGDDQEKNLRAATIFEAFVERLDETNQLDALKDLANVYRSLREWDKVEQIAKALEIKAEIQYKLDQQHDAKEENSKKPVSPPFAYWAFSHLLCAEVCEAHKDYEKALQHTYTYADLSWVKETDEITLEWKKRYKEWAEANTYVNKLHAGEVNVLADYVTFFSAQKEETLPGLDNVVEAANRHHLNVDHILKQFETEIFALLDKTKCVGVYNQQFMTERYVHFTCELAVYYFNKRNFAEGFTFLLSCLEKSTLINNKSHIIKCVKLYESYKDYASSETKAAYRNLINEVDEDEK</sequence>
<dbReference type="SMART" id="SM00530">
    <property type="entry name" value="HTH_XRE"/>
    <property type="match status" value="1"/>
</dbReference>
<dbReference type="Proteomes" id="UP001242811">
    <property type="component" value="Unassembled WGS sequence"/>
</dbReference>
<dbReference type="PROSITE" id="PS50943">
    <property type="entry name" value="HTH_CROC1"/>
    <property type="match status" value="1"/>
</dbReference>
<organism evidence="2 3">
    <name type="scientific">Paenibacillus brasilensis</name>
    <dbReference type="NCBI Taxonomy" id="128574"/>
    <lineage>
        <taxon>Bacteria</taxon>
        <taxon>Bacillati</taxon>
        <taxon>Bacillota</taxon>
        <taxon>Bacilli</taxon>
        <taxon>Bacillales</taxon>
        <taxon>Paenibacillaceae</taxon>
        <taxon>Paenibacillus</taxon>
    </lineage>
</organism>
<gene>
    <name evidence="2" type="ORF">QOZ95_005137</name>
</gene>
<reference evidence="2 3" key="1">
    <citation type="submission" date="2023-07" db="EMBL/GenBank/DDBJ databases">
        <title>Genomic Encyclopedia of Type Strains, Phase IV (KMG-IV): sequencing the most valuable type-strain genomes for metagenomic binning, comparative biology and taxonomic classification.</title>
        <authorList>
            <person name="Goeker M."/>
        </authorList>
    </citation>
    <scope>NUCLEOTIDE SEQUENCE [LARGE SCALE GENOMIC DNA]</scope>
    <source>
        <strain evidence="2 3">DSM 14914</strain>
    </source>
</reference>
<proteinExistence type="predicted"/>
<dbReference type="InterPro" id="IPR010982">
    <property type="entry name" value="Lambda_DNA-bd_dom_sf"/>
</dbReference>
<keyword evidence="3" id="KW-1185">Reference proteome</keyword>
<protein>
    <submittedName>
        <fullName evidence="2">Transcriptional regulator with XRE-family HTH domain</fullName>
    </submittedName>
</protein>
<evidence type="ECO:0000259" key="1">
    <source>
        <dbReference type="PROSITE" id="PS50943"/>
    </source>
</evidence>